<protein>
    <recommendedName>
        <fullName evidence="7">Major facilitator superfamily (MFS) profile domain-containing protein</fullName>
    </recommendedName>
</protein>
<keyword evidence="3 6" id="KW-0812">Transmembrane</keyword>
<feature type="transmembrane region" description="Helical" evidence="6">
    <location>
        <begin position="195"/>
        <end position="217"/>
    </location>
</feature>
<evidence type="ECO:0000259" key="7">
    <source>
        <dbReference type="PROSITE" id="PS50850"/>
    </source>
</evidence>
<dbReference type="PANTHER" id="PTHR23507">
    <property type="entry name" value="ZGC:174356"/>
    <property type="match status" value="1"/>
</dbReference>
<evidence type="ECO:0000256" key="4">
    <source>
        <dbReference type="ARBA" id="ARBA00022989"/>
    </source>
</evidence>
<keyword evidence="9" id="KW-1185">Reference proteome</keyword>
<proteinExistence type="predicted"/>
<feature type="transmembrane region" description="Helical" evidence="6">
    <location>
        <begin position="73"/>
        <end position="93"/>
    </location>
</feature>
<evidence type="ECO:0000256" key="6">
    <source>
        <dbReference type="SAM" id="Phobius"/>
    </source>
</evidence>
<feature type="domain" description="Major facilitator superfamily (MFS) profile" evidence="7">
    <location>
        <begin position="9"/>
        <end position="446"/>
    </location>
</feature>
<reference evidence="8 9" key="1">
    <citation type="submission" date="2020-06" db="EMBL/GenBank/DDBJ databases">
        <authorList>
            <person name="Li R."/>
            <person name="Bekaert M."/>
        </authorList>
    </citation>
    <scope>NUCLEOTIDE SEQUENCE [LARGE SCALE GENOMIC DNA]</scope>
    <source>
        <strain evidence="9">wild</strain>
    </source>
</reference>
<evidence type="ECO:0000256" key="2">
    <source>
        <dbReference type="ARBA" id="ARBA00004236"/>
    </source>
</evidence>
<dbReference type="GO" id="GO:0022857">
    <property type="term" value="F:transmembrane transporter activity"/>
    <property type="evidence" value="ECO:0007669"/>
    <property type="project" value="InterPro"/>
</dbReference>
<organism evidence="8 9">
    <name type="scientific">Mytilus coruscus</name>
    <name type="common">Sea mussel</name>
    <dbReference type="NCBI Taxonomy" id="42192"/>
    <lineage>
        <taxon>Eukaryota</taxon>
        <taxon>Metazoa</taxon>
        <taxon>Spiralia</taxon>
        <taxon>Lophotrochozoa</taxon>
        <taxon>Mollusca</taxon>
        <taxon>Bivalvia</taxon>
        <taxon>Autobranchia</taxon>
        <taxon>Pteriomorphia</taxon>
        <taxon>Mytilida</taxon>
        <taxon>Mytiloidea</taxon>
        <taxon>Mytilidae</taxon>
        <taxon>Mytilinae</taxon>
        <taxon>Mytilus</taxon>
    </lineage>
</organism>
<dbReference type="EMBL" id="CACVKT020005820">
    <property type="protein sequence ID" value="CAC5398120.1"/>
    <property type="molecule type" value="Genomic_DNA"/>
</dbReference>
<dbReference type="SUPFAM" id="SSF103473">
    <property type="entry name" value="MFS general substrate transporter"/>
    <property type="match status" value="1"/>
</dbReference>
<dbReference type="Proteomes" id="UP000507470">
    <property type="component" value="Unassembled WGS sequence"/>
</dbReference>
<keyword evidence="4 6" id="KW-1133">Transmembrane helix</keyword>
<dbReference type="PROSITE" id="PS50850">
    <property type="entry name" value="MFS"/>
    <property type="match status" value="1"/>
</dbReference>
<sequence length="499" mass="55449">MILRGCPTNIIAVTIIFFLYKTGESMLDATTRPYILKAVCHDNFPFNATYCQHIDFYPVIESDIQRKSATYLIYYRILISVPSVILGLFCGAYSDKYGRKIPMMLPSLGSVFGVLLYMASLAYDEFRIPLILIGAAVQGIFGKSTVITMAVNSYIADVTENDERIRKLGNLLAMNFFGLFVGSFMSGILQDISNLLTTYCVVILLHGCTILLTVAAMKESAEYPVKSEEGKSEFLALFNPANIKDAFGVLVKYRPNNMRTVLLVLFLLTLLNQTCKVGEMDVTVLFVTRSPLSWPKSWYGYLLSVDYAVMGLCLLFVLPVLSSIVHLSDATILMIGISCKIVRLIWAAFAFRTWMVYVSVIIGAFAGLITSAVRSLVSKSVNEHEAGKLFSILACAETASKLFGVLIFVNLYSETADLFAGLAYLFEAVLYIFMILLVIWIFKDLKNLGTIDLMQTLEEHSNFNKGSVNYNTLSNNALPVLDELQEQPSYPTPLPATTP</sequence>
<dbReference type="PANTHER" id="PTHR23507:SF1">
    <property type="entry name" value="FI18259P1-RELATED"/>
    <property type="match status" value="1"/>
</dbReference>
<dbReference type="OrthoDB" id="3026777at2759"/>
<evidence type="ECO:0000313" key="9">
    <source>
        <dbReference type="Proteomes" id="UP000507470"/>
    </source>
</evidence>
<dbReference type="Pfam" id="PF07690">
    <property type="entry name" value="MFS_1"/>
    <property type="match status" value="1"/>
</dbReference>
<evidence type="ECO:0000256" key="5">
    <source>
        <dbReference type="ARBA" id="ARBA00023136"/>
    </source>
</evidence>
<feature type="transmembrane region" description="Helical" evidence="6">
    <location>
        <begin position="418"/>
        <end position="442"/>
    </location>
</feature>
<feature type="transmembrane region" description="Helical" evidence="6">
    <location>
        <begin position="168"/>
        <end position="189"/>
    </location>
</feature>
<feature type="transmembrane region" description="Helical" evidence="6">
    <location>
        <begin position="389"/>
        <end position="412"/>
    </location>
</feature>
<comment type="subcellular location">
    <subcellularLocation>
        <location evidence="2">Cell membrane</location>
    </subcellularLocation>
    <subcellularLocation>
        <location evidence="1">Membrane</location>
        <topology evidence="1">Multi-pass membrane protein</topology>
    </subcellularLocation>
</comment>
<feature type="transmembrane region" description="Helical" evidence="6">
    <location>
        <begin position="260"/>
        <end position="278"/>
    </location>
</feature>
<evidence type="ECO:0000256" key="3">
    <source>
        <dbReference type="ARBA" id="ARBA00022692"/>
    </source>
</evidence>
<feature type="transmembrane region" description="Helical" evidence="6">
    <location>
        <begin position="105"/>
        <end position="123"/>
    </location>
</feature>
<dbReference type="GO" id="GO:0016020">
    <property type="term" value="C:membrane"/>
    <property type="evidence" value="ECO:0007669"/>
    <property type="project" value="UniProtKB-SubCell"/>
</dbReference>
<accession>A0A6J8CTB5</accession>
<name>A0A6J8CTB5_MYTCO</name>
<gene>
    <name evidence="8" type="ORF">MCOR_32517</name>
</gene>
<evidence type="ECO:0000313" key="8">
    <source>
        <dbReference type="EMBL" id="CAC5398120.1"/>
    </source>
</evidence>
<feature type="transmembrane region" description="Helical" evidence="6">
    <location>
        <begin position="298"/>
        <end position="318"/>
    </location>
</feature>
<dbReference type="InterPro" id="IPR036259">
    <property type="entry name" value="MFS_trans_sf"/>
</dbReference>
<dbReference type="InterPro" id="IPR011701">
    <property type="entry name" value="MFS"/>
</dbReference>
<dbReference type="Gene3D" id="1.20.1250.20">
    <property type="entry name" value="MFS general substrate transporter like domains"/>
    <property type="match status" value="1"/>
</dbReference>
<evidence type="ECO:0000256" key="1">
    <source>
        <dbReference type="ARBA" id="ARBA00004141"/>
    </source>
</evidence>
<dbReference type="AlphaFoldDB" id="A0A6J8CTB5"/>
<keyword evidence="5 6" id="KW-0472">Membrane</keyword>
<feature type="transmembrane region" description="Helical" evidence="6">
    <location>
        <begin position="355"/>
        <end position="377"/>
    </location>
</feature>
<dbReference type="PRINTS" id="PR01035">
    <property type="entry name" value="TCRTETA"/>
</dbReference>
<dbReference type="InterPro" id="IPR001958">
    <property type="entry name" value="Tet-R_TetA/multi-R_MdtG-like"/>
</dbReference>
<dbReference type="InterPro" id="IPR020846">
    <property type="entry name" value="MFS_dom"/>
</dbReference>
<feature type="transmembrane region" description="Helical" evidence="6">
    <location>
        <begin position="129"/>
        <end position="156"/>
    </location>
</feature>